<sequence length="86" mass="9783">MKSILYDQFRGHYTTAAGSLALRRGAQPMQLRIVGESILHSLTSDPRRCVDTHRRTHESGIEPEKSRRIHLLQCVPANPALLSHWI</sequence>
<proteinExistence type="predicted"/>
<reference evidence="1" key="2">
    <citation type="journal article" date="2015" name="Data Brief">
        <title>Shoot transcriptome of the giant reed, Arundo donax.</title>
        <authorList>
            <person name="Barrero R.A."/>
            <person name="Guerrero F.D."/>
            <person name="Moolhuijzen P."/>
            <person name="Goolsby J.A."/>
            <person name="Tidwell J."/>
            <person name="Bellgard S.E."/>
            <person name="Bellgard M.I."/>
        </authorList>
    </citation>
    <scope>NUCLEOTIDE SEQUENCE</scope>
    <source>
        <tissue evidence="1">Shoot tissue taken approximately 20 cm above the soil surface</tissue>
    </source>
</reference>
<protein>
    <submittedName>
        <fullName evidence="1">Uncharacterized protein</fullName>
    </submittedName>
</protein>
<name>A0A0A9H905_ARUDO</name>
<evidence type="ECO:0000313" key="1">
    <source>
        <dbReference type="EMBL" id="JAE31336.1"/>
    </source>
</evidence>
<reference evidence="1" key="1">
    <citation type="submission" date="2014-09" db="EMBL/GenBank/DDBJ databases">
        <authorList>
            <person name="Magalhaes I.L.F."/>
            <person name="Oliveira U."/>
            <person name="Santos F.R."/>
            <person name="Vidigal T.H.D.A."/>
            <person name="Brescovit A.D."/>
            <person name="Santos A.J."/>
        </authorList>
    </citation>
    <scope>NUCLEOTIDE SEQUENCE</scope>
    <source>
        <tissue evidence="1">Shoot tissue taken approximately 20 cm above the soil surface</tissue>
    </source>
</reference>
<accession>A0A0A9H905</accession>
<organism evidence="1">
    <name type="scientific">Arundo donax</name>
    <name type="common">Giant reed</name>
    <name type="synonym">Donax arundinaceus</name>
    <dbReference type="NCBI Taxonomy" id="35708"/>
    <lineage>
        <taxon>Eukaryota</taxon>
        <taxon>Viridiplantae</taxon>
        <taxon>Streptophyta</taxon>
        <taxon>Embryophyta</taxon>
        <taxon>Tracheophyta</taxon>
        <taxon>Spermatophyta</taxon>
        <taxon>Magnoliopsida</taxon>
        <taxon>Liliopsida</taxon>
        <taxon>Poales</taxon>
        <taxon>Poaceae</taxon>
        <taxon>PACMAD clade</taxon>
        <taxon>Arundinoideae</taxon>
        <taxon>Arundineae</taxon>
        <taxon>Arundo</taxon>
    </lineage>
</organism>
<dbReference type="AlphaFoldDB" id="A0A0A9H905"/>
<dbReference type="EMBL" id="GBRH01166560">
    <property type="protein sequence ID" value="JAE31336.1"/>
    <property type="molecule type" value="Transcribed_RNA"/>
</dbReference>